<dbReference type="Pfam" id="PF00072">
    <property type="entry name" value="Response_reg"/>
    <property type="match status" value="1"/>
</dbReference>
<dbReference type="PANTHER" id="PTHR44591:SF3">
    <property type="entry name" value="RESPONSE REGULATORY DOMAIN-CONTAINING PROTEIN"/>
    <property type="match status" value="1"/>
</dbReference>
<comment type="caution">
    <text evidence="4">The sequence shown here is derived from an EMBL/GenBank/DDBJ whole genome shotgun (WGS) entry which is preliminary data.</text>
</comment>
<dbReference type="SUPFAM" id="SSF52172">
    <property type="entry name" value="CheY-like"/>
    <property type="match status" value="1"/>
</dbReference>
<dbReference type="Gene3D" id="3.40.50.2300">
    <property type="match status" value="1"/>
</dbReference>
<gene>
    <name evidence="4" type="ORF">PGB34_03585</name>
</gene>
<feature type="modified residue" description="4-aspartylphosphate" evidence="2">
    <location>
        <position position="51"/>
    </location>
</feature>
<dbReference type="SMART" id="SM00448">
    <property type="entry name" value="REC"/>
    <property type="match status" value="1"/>
</dbReference>
<dbReference type="InterPro" id="IPR050595">
    <property type="entry name" value="Bact_response_regulator"/>
</dbReference>
<dbReference type="InterPro" id="IPR011006">
    <property type="entry name" value="CheY-like_superfamily"/>
</dbReference>
<keyword evidence="5" id="KW-1185">Reference proteome</keyword>
<dbReference type="InterPro" id="IPR001789">
    <property type="entry name" value="Sig_transdc_resp-reg_receiver"/>
</dbReference>
<feature type="domain" description="Response regulatory" evidence="3">
    <location>
        <begin position="1"/>
        <end position="120"/>
    </location>
</feature>
<evidence type="ECO:0000259" key="3">
    <source>
        <dbReference type="PROSITE" id="PS50110"/>
    </source>
</evidence>
<dbReference type="RefSeq" id="WP_271426897.1">
    <property type="nucleotide sequence ID" value="NZ_JAQIPB010000001.1"/>
</dbReference>
<evidence type="ECO:0000256" key="1">
    <source>
        <dbReference type="ARBA" id="ARBA00022553"/>
    </source>
</evidence>
<reference evidence="4" key="1">
    <citation type="submission" date="2023-01" db="EMBL/GenBank/DDBJ databases">
        <title>Xenophilus mangrovi sp. nov., isolated from soil of Mangrove nature reserve.</title>
        <authorList>
            <person name="Xu S."/>
            <person name="Liu Z."/>
            <person name="Xu Y."/>
        </authorList>
    </citation>
    <scope>NUCLEOTIDE SEQUENCE</scope>
    <source>
        <strain evidence="4">YW8</strain>
    </source>
</reference>
<name>A0AAE3N7Q3_9BURK</name>
<dbReference type="EMBL" id="JAQIPB010000001">
    <property type="protein sequence ID" value="MDA7415437.1"/>
    <property type="molecule type" value="Genomic_DNA"/>
</dbReference>
<proteinExistence type="predicted"/>
<dbReference type="Proteomes" id="UP001212602">
    <property type="component" value="Unassembled WGS sequence"/>
</dbReference>
<keyword evidence="1 2" id="KW-0597">Phosphoprotein</keyword>
<evidence type="ECO:0000313" key="4">
    <source>
        <dbReference type="EMBL" id="MDA7415437.1"/>
    </source>
</evidence>
<evidence type="ECO:0000313" key="5">
    <source>
        <dbReference type="Proteomes" id="UP001212602"/>
    </source>
</evidence>
<dbReference type="AlphaFoldDB" id="A0AAE3N7Q3"/>
<sequence length="124" mass="13094">MLIVDDNQAAAELLQELIALQDHQAVCAYTAQQALDLAAQPGARFCLAFIDLTLPDQPGAEVARQLRAQAQAQGRPLVLVAVSGYGPNDPAGRQAAPHVDHFLQKPIDFDALDRLLAATAAATA</sequence>
<dbReference type="GO" id="GO:0000160">
    <property type="term" value="P:phosphorelay signal transduction system"/>
    <property type="evidence" value="ECO:0007669"/>
    <property type="project" value="InterPro"/>
</dbReference>
<evidence type="ECO:0000256" key="2">
    <source>
        <dbReference type="PROSITE-ProRule" id="PRU00169"/>
    </source>
</evidence>
<organism evidence="4 5">
    <name type="scientific">Xenophilus arseniciresistens</name>
    <dbReference type="NCBI Taxonomy" id="1283306"/>
    <lineage>
        <taxon>Bacteria</taxon>
        <taxon>Pseudomonadati</taxon>
        <taxon>Pseudomonadota</taxon>
        <taxon>Betaproteobacteria</taxon>
        <taxon>Burkholderiales</taxon>
        <taxon>Comamonadaceae</taxon>
        <taxon>Xenophilus</taxon>
    </lineage>
</organism>
<dbReference type="PROSITE" id="PS50110">
    <property type="entry name" value="RESPONSE_REGULATORY"/>
    <property type="match status" value="1"/>
</dbReference>
<protein>
    <submittedName>
        <fullName evidence="4">Response regulator</fullName>
    </submittedName>
</protein>
<accession>A0AAE3N7Q3</accession>
<dbReference type="PANTHER" id="PTHR44591">
    <property type="entry name" value="STRESS RESPONSE REGULATOR PROTEIN 1"/>
    <property type="match status" value="1"/>
</dbReference>